<reference evidence="1 2" key="1">
    <citation type="submission" date="2020-10" db="EMBL/GenBank/DDBJ databases">
        <authorList>
            <person name="Peeters C."/>
        </authorList>
    </citation>
    <scope>NUCLEOTIDE SEQUENCE [LARGE SCALE GENOMIC DNA]</scope>
    <source>
        <strain evidence="1 2">LMG 28140</strain>
    </source>
</reference>
<protein>
    <submittedName>
        <fullName evidence="1">Uncharacterized protein</fullName>
    </submittedName>
</protein>
<proteinExistence type="predicted"/>
<dbReference type="EMBL" id="CAJHCP010000008">
    <property type="protein sequence ID" value="CAD6543270.1"/>
    <property type="molecule type" value="Genomic_DNA"/>
</dbReference>
<dbReference type="Proteomes" id="UP000598032">
    <property type="component" value="Unassembled WGS sequence"/>
</dbReference>
<evidence type="ECO:0000313" key="2">
    <source>
        <dbReference type="Proteomes" id="UP000598032"/>
    </source>
</evidence>
<name>A0ABN7HXM9_9BURK</name>
<accession>A0ABN7HXM9</accession>
<organism evidence="1 2">
    <name type="scientific">Paraburkholderia metrosideri</name>
    <dbReference type="NCBI Taxonomy" id="580937"/>
    <lineage>
        <taxon>Bacteria</taxon>
        <taxon>Pseudomonadati</taxon>
        <taxon>Pseudomonadota</taxon>
        <taxon>Betaproteobacteria</taxon>
        <taxon>Burkholderiales</taxon>
        <taxon>Burkholderiaceae</taxon>
        <taxon>Paraburkholderia</taxon>
    </lineage>
</organism>
<gene>
    <name evidence="1" type="ORF">LMG28140_03896</name>
</gene>
<sequence>MPQTNAGVSKLGEFTVRELARLHILNEALQEAEHWIREHLLGEQHSSESDSNTVGPSHMLPASDWSPRFTVSASLVCVTVAAEPGSAVIQSPAAPTDSTAVPRQVSVYMDANETPLADESLFGLRPCALFSALFTDLRGDWLQMLDVSALKVKLGGSACREFEVAPVLAPRTSNLSFGRARLQACACCHRRLD</sequence>
<comment type="caution">
    <text evidence="1">The sequence shown here is derived from an EMBL/GenBank/DDBJ whole genome shotgun (WGS) entry which is preliminary data.</text>
</comment>
<keyword evidence="2" id="KW-1185">Reference proteome</keyword>
<evidence type="ECO:0000313" key="1">
    <source>
        <dbReference type="EMBL" id="CAD6543270.1"/>
    </source>
</evidence>